<evidence type="ECO:0000313" key="3">
    <source>
        <dbReference type="Proteomes" id="UP000184749"/>
    </source>
</evidence>
<dbReference type="AlphaFoldDB" id="A0A1L5NRC5"/>
<protein>
    <submittedName>
        <fullName evidence="2">Uncharacterized protein</fullName>
    </submittedName>
</protein>
<reference evidence="2 3" key="1">
    <citation type="submission" date="2016-09" db="EMBL/GenBank/DDBJ databases">
        <title>The complete genome sequences of Rhizobium gallicum, symbiovars gallicum and phaseoli, symbionts associated to common bean (Phaseolus vulgaris).</title>
        <authorList>
            <person name="Bustos P."/>
            <person name="Santamaria R.I."/>
            <person name="Perez-Carrascal O.M."/>
            <person name="Juarez S."/>
            <person name="Lozano L."/>
            <person name="Martinez-Flores I."/>
            <person name="Martinez-Romero E."/>
            <person name="Cevallos M."/>
            <person name="Romero D."/>
            <person name="Davila G."/>
            <person name="Gonzalez V."/>
        </authorList>
    </citation>
    <scope>NUCLEOTIDE SEQUENCE [LARGE SCALE GENOMIC DNA]</scope>
    <source>
        <strain evidence="2 3">IE4872</strain>
        <plasmid evidence="3">prgalie4872c</plasmid>
    </source>
</reference>
<feature type="compositionally biased region" description="Basic and acidic residues" evidence="1">
    <location>
        <begin position="32"/>
        <end position="49"/>
    </location>
</feature>
<sequence length="67" mass="8044">MRKTEDLMMQDFVSHLKALFESLFLRTSNATPRDKNTGEASRNYEREDRELREHELFHWSAAPGPWY</sequence>
<dbReference type="EMBL" id="CP017104">
    <property type="protein sequence ID" value="APO70456.1"/>
    <property type="molecule type" value="Genomic_DNA"/>
</dbReference>
<gene>
    <name evidence="2" type="ORF">IE4872_PC00442</name>
</gene>
<organism evidence="2 3">
    <name type="scientific">Rhizobium gallicum</name>
    <dbReference type="NCBI Taxonomy" id="56730"/>
    <lineage>
        <taxon>Bacteria</taxon>
        <taxon>Pseudomonadati</taxon>
        <taxon>Pseudomonadota</taxon>
        <taxon>Alphaproteobacteria</taxon>
        <taxon>Hyphomicrobiales</taxon>
        <taxon>Rhizobiaceae</taxon>
        <taxon>Rhizobium/Agrobacterium group</taxon>
        <taxon>Rhizobium</taxon>
    </lineage>
</organism>
<geneLocation type="plasmid" evidence="3">
    <name>prgalie4872c</name>
</geneLocation>
<feature type="region of interest" description="Disordered" evidence="1">
    <location>
        <begin position="29"/>
        <end position="49"/>
    </location>
</feature>
<dbReference type="Proteomes" id="UP000184749">
    <property type="component" value="Plasmid pRgalIE4872c"/>
</dbReference>
<accession>A0A1L5NRC5</accession>
<evidence type="ECO:0000256" key="1">
    <source>
        <dbReference type="SAM" id="MobiDB-lite"/>
    </source>
</evidence>
<name>A0A1L5NRC5_9HYPH</name>
<keyword evidence="2" id="KW-0614">Plasmid</keyword>
<proteinExistence type="predicted"/>
<evidence type="ECO:0000313" key="2">
    <source>
        <dbReference type="EMBL" id="APO70456.1"/>
    </source>
</evidence>